<feature type="region of interest" description="Disordered" evidence="1">
    <location>
        <begin position="669"/>
        <end position="709"/>
    </location>
</feature>
<keyword evidence="3" id="KW-1185">Reference proteome</keyword>
<feature type="compositionally biased region" description="Basic residues" evidence="1">
    <location>
        <begin position="457"/>
        <end position="466"/>
    </location>
</feature>
<feature type="compositionally biased region" description="Polar residues" evidence="1">
    <location>
        <begin position="398"/>
        <end position="411"/>
    </location>
</feature>
<dbReference type="AlphaFoldDB" id="A0A6P8YJV8"/>
<dbReference type="OrthoDB" id="6138985at2759"/>
<feature type="transmembrane region" description="Helical" evidence="2">
    <location>
        <begin position="7"/>
        <end position="26"/>
    </location>
</feature>
<dbReference type="RefSeq" id="XP_034107152.2">
    <property type="nucleotide sequence ID" value="XM_034251261.2"/>
</dbReference>
<feature type="region of interest" description="Disordered" evidence="1">
    <location>
        <begin position="556"/>
        <end position="591"/>
    </location>
</feature>
<reference evidence="4" key="1">
    <citation type="submission" date="2025-08" db="UniProtKB">
        <authorList>
            <consortium name="RefSeq"/>
        </authorList>
    </citation>
    <scope>IDENTIFICATION</scope>
    <source>
        <strain evidence="4">15112-1751.03</strain>
        <tissue evidence="4">Whole Adult</tissue>
    </source>
</reference>
<feature type="compositionally biased region" description="Basic and acidic residues" evidence="1">
    <location>
        <begin position="675"/>
        <end position="691"/>
    </location>
</feature>
<dbReference type="PANTHER" id="PTHR37687:SF1">
    <property type="entry name" value="AGAP006772-PA"/>
    <property type="match status" value="1"/>
</dbReference>
<feature type="compositionally biased region" description="Low complexity" evidence="1">
    <location>
        <begin position="432"/>
        <end position="445"/>
    </location>
</feature>
<feature type="compositionally biased region" description="Acidic residues" evidence="1">
    <location>
        <begin position="480"/>
        <end position="510"/>
    </location>
</feature>
<name>A0A6P8YJV8_DROAB</name>
<feature type="region of interest" description="Disordered" evidence="1">
    <location>
        <begin position="429"/>
        <end position="535"/>
    </location>
</feature>
<evidence type="ECO:0000313" key="3">
    <source>
        <dbReference type="Proteomes" id="UP000515160"/>
    </source>
</evidence>
<feature type="compositionally biased region" description="Basic residues" evidence="1">
    <location>
        <begin position="514"/>
        <end position="528"/>
    </location>
</feature>
<feature type="compositionally biased region" description="Basic and acidic residues" evidence="1">
    <location>
        <begin position="556"/>
        <end position="570"/>
    </location>
</feature>
<keyword evidence="2" id="KW-0472">Membrane</keyword>
<gene>
    <name evidence="4" type="primary">LOC117569916</name>
</gene>
<sequence length="850" mass="96077">MHSKLQFRAFPVCNTQILISVVIFFWHTRCNIVQILKLCKYGNYAVLKLPTTSNRTTTAASASGVTMSVQLAVVVAAVAYLGLGLIASVHATPQHAAYSLQAAVDELHRREAAKYPLNAPPPSSHYGADPLDDWDEESDLFGTGNKYKNRNRHRINKAIAKYLERDNDNAKNYDMGLGSPFAGYEFDDERDQQTNPNPNSNLFVDEKRKRSSSPFRERDEQYDAAAPVAAASSVFRERENLNNNAAAAAGDAASHSELTEQFLREIEEAGEHERQDRYKAALRQLWEKYQQQENELLGNGDQDEHEQQQQLFEQKKRMRMPPYYLLMQKKRSYPVLPWLPYNGDKKKRFPVAKRAVAESPLAKTDERVAQELSELFGKPAGEQQSEEKKKRSTEEQTKAASTTHQPETAATATALGDMRLEINFQRVNVTNAAPKETPTAAPAKAVGTPEMVMHGGHTGHHRKRSEHHSDEEYGDHDEHDGEGEGEESSDEDDHDEFDEDDEAEGEGEGDAGERRRKKKRAANAKHVHSPTVGHLMLRAKKSIDWSQYFGLDRKKKSEQLSEAEIRKDSKEEVEEDAQKKKKRELDPEKLESMDKKLQSIEDFIIDETIKYTGAHEGINNQEEIRKLKEHVLARLATAYSLEKMRRALDKLRQSVDAENHLLRNVIESDSDENTLDERWPSKRYSVKKEQADELAEDLQQSKKKRSGYMRYPDPPNAMEEAMSLNGAPYEALNDAYLGNKNYIIGSNQCPVIESMAERCRSVDLISGDLNQELLPLCGVHQICYLCGTSQVACDYQYLAEADSICGSSNECQAAARSVLMILRGTPGRQLGPRECLKNPCLYRAMREIGL</sequence>
<feature type="compositionally biased region" description="Basic and acidic residues" evidence="1">
    <location>
        <begin position="385"/>
        <end position="397"/>
    </location>
</feature>
<dbReference type="InterPro" id="IPR038875">
    <property type="entry name" value="PLA2_conodipine-like"/>
</dbReference>
<dbReference type="Proteomes" id="UP000515160">
    <property type="component" value="Chromosome 3"/>
</dbReference>
<keyword evidence="2" id="KW-0812">Transmembrane</keyword>
<evidence type="ECO:0000313" key="4">
    <source>
        <dbReference type="RefSeq" id="XP_034107152.2"/>
    </source>
</evidence>
<proteinExistence type="predicted"/>
<evidence type="ECO:0000256" key="1">
    <source>
        <dbReference type="SAM" id="MobiDB-lite"/>
    </source>
</evidence>
<keyword evidence="2" id="KW-1133">Transmembrane helix</keyword>
<dbReference type="GeneID" id="117569916"/>
<feature type="compositionally biased region" description="Basic and acidic residues" evidence="1">
    <location>
        <begin position="467"/>
        <end position="479"/>
    </location>
</feature>
<protein>
    <submittedName>
        <fullName evidence="4">Uncharacterized protein LOC117569916 isoform X1</fullName>
    </submittedName>
</protein>
<evidence type="ECO:0000256" key="2">
    <source>
        <dbReference type="SAM" id="Phobius"/>
    </source>
</evidence>
<dbReference type="PANTHER" id="PTHR37687">
    <property type="entry name" value="AGAP006772-PA"/>
    <property type="match status" value="1"/>
</dbReference>
<organism evidence="3 4">
    <name type="scientific">Drosophila albomicans</name>
    <name type="common">Fruit fly</name>
    <dbReference type="NCBI Taxonomy" id="7291"/>
    <lineage>
        <taxon>Eukaryota</taxon>
        <taxon>Metazoa</taxon>
        <taxon>Ecdysozoa</taxon>
        <taxon>Arthropoda</taxon>
        <taxon>Hexapoda</taxon>
        <taxon>Insecta</taxon>
        <taxon>Pterygota</taxon>
        <taxon>Neoptera</taxon>
        <taxon>Endopterygota</taxon>
        <taxon>Diptera</taxon>
        <taxon>Brachycera</taxon>
        <taxon>Muscomorpha</taxon>
        <taxon>Ephydroidea</taxon>
        <taxon>Drosophilidae</taxon>
        <taxon>Drosophila</taxon>
    </lineage>
</organism>
<feature type="compositionally biased region" description="Polar residues" evidence="1">
    <location>
        <begin position="193"/>
        <end position="202"/>
    </location>
</feature>
<accession>A0A6P8YJV8</accession>
<feature type="region of interest" description="Disordered" evidence="1">
    <location>
        <begin position="375"/>
        <end position="416"/>
    </location>
</feature>
<feature type="region of interest" description="Disordered" evidence="1">
    <location>
        <begin position="183"/>
        <end position="224"/>
    </location>
</feature>